<feature type="transmembrane region" description="Helical" evidence="1">
    <location>
        <begin position="90"/>
        <end position="108"/>
    </location>
</feature>
<dbReference type="EMBL" id="JAHLQI010000002">
    <property type="protein sequence ID" value="MBU5490045.1"/>
    <property type="molecule type" value="Genomic_DNA"/>
</dbReference>
<keyword evidence="1" id="KW-0812">Transmembrane</keyword>
<dbReference type="RefSeq" id="WP_216469692.1">
    <property type="nucleotide sequence ID" value="NZ_JAHLQI010000002.1"/>
</dbReference>
<feature type="transmembrane region" description="Helical" evidence="1">
    <location>
        <begin position="120"/>
        <end position="144"/>
    </location>
</feature>
<evidence type="ECO:0000313" key="3">
    <source>
        <dbReference type="Proteomes" id="UP000783588"/>
    </source>
</evidence>
<keyword evidence="1" id="KW-1133">Transmembrane helix</keyword>
<gene>
    <name evidence="2" type="ORF">KQI75_05335</name>
</gene>
<protein>
    <recommendedName>
        <fullName evidence="4">Transmembrane protein</fullName>
    </recommendedName>
</protein>
<accession>A0ABS6ET79</accession>
<dbReference type="Pfam" id="PF20563">
    <property type="entry name" value="DUF6773"/>
    <property type="match status" value="1"/>
</dbReference>
<evidence type="ECO:0000256" key="1">
    <source>
        <dbReference type="SAM" id="Phobius"/>
    </source>
</evidence>
<sequence length="168" mass="19280">MKRKNIRLLPPIALDERQRQQMYQIEHRGFWLAYFGILALLLLEILTNASGILIGCTTILLLALSIYMECCCIRRGLWDWRLKPNPKSNALMSMIGAVCIFVFTLLVYTKNGYFVNSPALMYLCALIAAFFTFILTFALLSVTAHICNKRNARLDEACEEDEDEDEDE</sequence>
<keyword evidence="3" id="KW-1185">Reference proteome</keyword>
<evidence type="ECO:0008006" key="4">
    <source>
        <dbReference type="Google" id="ProtNLM"/>
    </source>
</evidence>
<feature type="transmembrane region" description="Helical" evidence="1">
    <location>
        <begin position="52"/>
        <end position="70"/>
    </location>
</feature>
<evidence type="ECO:0000313" key="2">
    <source>
        <dbReference type="EMBL" id="MBU5490045.1"/>
    </source>
</evidence>
<keyword evidence="1" id="KW-0472">Membrane</keyword>
<proteinExistence type="predicted"/>
<reference evidence="2 3" key="1">
    <citation type="submission" date="2021-06" db="EMBL/GenBank/DDBJ databases">
        <authorList>
            <person name="Sun Q."/>
            <person name="Li D."/>
        </authorList>
    </citation>
    <scope>NUCLEOTIDE SEQUENCE [LARGE SCALE GENOMIC DNA]</scope>
    <source>
        <strain evidence="2 3">MSJd-7</strain>
    </source>
</reference>
<name>A0ABS6ET79_9FIRM</name>
<comment type="caution">
    <text evidence="2">The sequence shown here is derived from an EMBL/GenBank/DDBJ whole genome shotgun (WGS) entry which is preliminary data.</text>
</comment>
<organism evidence="2 3">
    <name type="scientific">Butyricicoccus intestinisimiae</name>
    <dbReference type="NCBI Taxonomy" id="2841509"/>
    <lineage>
        <taxon>Bacteria</taxon>
        <taxon>Bacillati</taxon>
        <taxon>Bacillota</taxon>
        <taxon>Clostridia</taxon>
        <taxon>Eubacteriales</taxon>
        <taxon>Butyricicoccaceae</taxon>
        <taxon>Butyricicoccus</taxon>
    </lineage>
</organism>
<dbReference type="InterPro" id="IPR046664">
    <property type="entry name" value="DUF6773"/>
</dbReference>
<dbReference type="Proteomes" id="UP000783588">
    <property type="component" value="Unassembled WGS sequence"/>
</dbReference>
<feature type="transmembrane region" description="Helical" evidence="1">
    <location>
        <begin position="29"/>
        <end position="46"/>
    </location>
</feature>